<evidence type="ECO:0000259" key="4">
    <source>
        <dbReference type="PROSITE" id="PS50048"/>
    </source>
</evidence>
<dbReference type="EMBL" id="JAQQWP010000009">
    <property type="protein sequence ID" value="KAK8101251.1"/>
    <property type="molecule type" value="Genomic_DNA"/>
</dbReference>
<comment type="caution">
    <text evidence="5">The sequence shown here is derived from an EMBL/GenBank/DDBJ whole genome shotgun (WGS) entry which is preliminary data.</text>
</comment>
<dbReference type="Gene3D" id="4.10.240.10">
    <property type="entry name" value="Zn(2)-C6 fungal-type DNA-binding domain"/>
    <property type="match status" value="1"/>
</dbReference>
<dbReference type="PANTHER" id="PTHR31001:SF49">
    <property type="entry name" value="ZN(II)2CYS6 TRANSCRIPTION FACTOR (EUROFUNG)"/>
    <property type="match status" value="1"/>
</dbReference>
<sequence length="738" mass="82647">MDQIRDGAASSNNSQQPHVKRTRVLLSCGNCRASKLKCDRLSPCSQCVKRGRPSELCVYAPRAEKPKPVRGMAARLQRLEGMVRGMIDVDSGTAAAPPPANAPEIEGKVVVQHERSTNYVGGTHFMAVLEDIDELKNYFEESDEEEAQDPNELDGAPELVVFSMNVPRTREELLALLPDKSMVDRLMLHYFTSDSPSQHAIHRPTFCKEYAEFWQDPSKPPLHWIAILFMIIALGALFSRFHAPHRLERESDLGPEECFKLYRGAAGWALVAGKYNQPGPLTIQALFLYTDGEFIFDRRSQVNCYLLCATLIRLMLKMGLHRDPSKALNLSVYDAEMRRRWWHLAIQLDLLVGFHLGLPCMIHGIESDTALPRNIRDEDFDPTSTGLPPEVPDSVYTHLTYPINSARISRVFELVAKQAHALKAPSFAEVMRVDGILEKAWNEVPYLMKMKPISQCLADPVVLVVQRFTLALLFQKSRVVLHRRYLTEVAPNKEQSYSRRTCLDAALALLEYQREVSEAARPGAMLHQKGWIVHSLAINDYLVSNVVVALAIQSPHYAEAGGHFDWISHGAPAPPKVDLLERLRLSLAIWNEMAIQDPDCRRAVRVVETITRKTERMRGAPAQAPADPSNAATGSLEALSIGRVATNTSPVSIGSIANQEAAPYPGQQLDSAPYDIAPFDLSWIQQMDMPGNDYDWSQLETLMNQGVMEDQSMDKAAYNQSWVDRSPLDDLGFLNSIS</sequence>
<dbReference type="CDD" id="cd00067">
    <property type="entry name" value="GAL4"/>
    <property type="match status" value="1"/>
</dbReference>
<dbReference type="Pfam" id="PF04082">
    <property type="entry name" value="Fungal_trans"/>
    <property type="match status" value="1"/>
</dbReference>
<protein>
    <submittedName>
        <fullName evidence="5">Fungal specific transcription factor domain-containing protein</fullName>
    </submittedName>
</protein>
<name>A0AAW0QFY0_9PEZI</name>
<dbReference type="CDD" id="cd12148">
    <property type="entry name" value="fungal_TF_MHR"/>
    <property type="match status" value="1"/>
</dbReference>
<evidence type="ECO:0000313" key="5">
    <source>
        <dbReference type="EMBL" id="KAK8101251.1"/>
    </source>
</evidence>
<dbReference type="InterPro" id="IPR001138">
    <property type="entry name" value="Zn2Cys6_DnaBD"/>
</dbReference>
<dbReference type="GO" id="GO:0006351">
    <property type="term" value="P:DNA-templated transcription"/>
    <property type="evidence" value="ECO:0007669"/>
    <property type="project" value="InterPro"/>
</dbReference>
<evidence type="ECO:0000256" key="3">
    <source>
        <dbReference type="ARBA" id="ARBA00023242"/>
    </source>
</evidence>
<keyword evidence="2" id="KW-0479">Metal-binding</keyword>
<feature type="domain" description="Zn(2)-C6 fungal-type" evidence="4">
    <location>
        <begin position="27"/>
        <end position="59"/>
    </location>
</feature>
<dbReference type="SMART" id="SM00906">
    <property type="entry name" value="Fungal_trans"/>
    <property type="match status" value="1"/>
</dbReference>
<gene>
    <name evidence="5" type="ORF">PG999_011625</name>
</gene>
<keyword evidence="3" id="KW-0539">Nucleus</keyword>
<dbReference type="InterPro" id="IPR007219">
    <property type="entry name" value="XnlR_reg_dom"/>
</dbReference>
<dbReference type="Proteomes" id="UP001392437">
    <property type="component" value="Unassembled WGS sequence"/>
</dbReference>
<proteinExistence type="predicted"/>
<dbReference type="GO" id="GO:0005634">
    <property type="term" value="C:nucleus"/>
    <property type="evidence" value="ECO:0007669"/>
    <property type="project" value="UniProtKB-SubCell"/>
</dbReference>
<dbReference type="InterPro" id="IPR050613">
    <property type="entry name" value="Sec_Metabolite_Reg"/>
</dbReference>
<accession>A0AAW0QFY0</accession>
<dbReference type="Pfam" id="PF00172">
    <property type="entry name" value="Zn_clus"/>
    <property type="match status" value="1"/>
</dbReference>
<evidence type="ECO:0000256" key="1">
    <source>
        <dbReference type="ARBA" id="ARBA00004123"/>
    </source>
</evidence>
<comment type="subcellular location">
    <subcellularLocation>
        <location evidence="1">Nucleus</location>
    </subcellularLocation>
</comment>
<dbReference type="InterPro" id="IPR036864">
    <property type="entry name" value="Zn2-C6_fun-type_DNA-bd_sf"/>
</dbReference>
<dbReference type="PROSITE" id="PS50048">
    <property type="entry name" value="ZN2_CY6_FUNGAL_2"/>
    <property type="match status" value="1"/>
</dbReference>
<dbReference type="GO" id="GO:0003677">
    <property type="term" value="F:DNA binding"/>
    <property type="evidence" value="ECO:0007669"/>
    <property type="project" value="InterPro"/>
</dbReference>
<dbReference type="SMART" id="SM00066">
    <property type="entry name" value="GAL4"/>
    <property type="match status" value="1"/>
</dbReference>
<organism evidence="5 6">
    <name type="scientific">Apiospora kogelbergensis</name>
    <dbReference type="NCBI Taxonomy" id="1337665"/>
    <lineage>
        <taxon>Eukaryota</taxon>
        <taxon>Fungi</taxon>
        <taxon>Dikarya</taxon>
        <taxon>Ascomycota</taxon>
        <taxon>Pezizomycotina</taxon>
        <taxon>Sordariomycetes</taxon>
        <taxon>Xylariomycetidae</taxon>
        <taxon>Amphisphaeriales</taxon>
        <taxon>Apiosporaceae</taxon>
        <taxon>Apiospora</taxon>
    </lineage>
</organism>
<dbReference type="PANTHER" id="PTHR31001">
    <property type="entry name" value="UNCHARACTERIZED TRANSCRIPTIONAL REGULATORY PROTEIN"/>
    <property type="match status" value="1"/>
</dbReference>
<evidence type="ECO:0000313" key="6">
    <source>
        <dbReference type="Proteomes" id="UP001392437"/>
    </source>
</evidence>
<dbReference type="GO" id="GO:0008270">
    <property type="term" value="F:zinc ion binding"/>
    <property type="evidence" value="ECO:0007669"/>
    <property type="project" value="InterPro"/>
</dbReference>
<keyword evidence="6" id="KW-1185">Reference proteome</keyword>
<evidence type="ECO:0000256" key="2">
    <source>
        <dbReference type="ARBA" id="ARBA00022723"/>
    </source>
</evidence>
<reference evidence="5 6" key="1">
    <citation type="submission" date="2023-01" db="EMBL/GenBank/DDBJ databases">
        <title>Analysis of 21 Apiospora genomes using comparative genomics revels a genus with tremendous synthesis potential of carbohydrate active enzymes and secondary metabolites.</title>
        <authorList>
            <person name="Sorensen T."/>
        </authorList>
    </citation>
    <scope>NUCLEOTIDE SEQUENCE [LARGE SCALE GENOMIC DNA]</scope>
    <source>
        <strain evidence="5 6">CBS 117206</strain>
    </source>
</reference>
<dbReference type="AlphaFoldDB" id="A0AAW0QFY0"/>
<dbReference type="GO" id="GO:0000981">
    <property type="term" value="F:DNA-binding transcription factor activity, RNA polymerase II-specific"/>
    <property type="evidence" value="ECO:0007669"/>
    <property type="project" value="InterPro"/>
</dbReference>
<dbReference type="SUPFAM" id="SSF57701">
    <property type="entry name" value="Zn2/Cys6 DNA-binding domain"/>
    <property type="match status" value="1"/>
</dbReference>